<evidence type="ECO:0000313" key="14">
    <source>
        <dbReference type="Proteomes" id="UP000026961"/>
    </source>
</evidence>
<feature type="compositionally biased region" description="Basic and acidic residues" evidence="11">
    <location>
        <begin position="430"/>
        <end position="443"/>
    </location>
</feature>
<keyword evidence="3" id="KW-0808">Transferase</keyword>
<reference evidence="13" key="2">
    <citation type="submission" date="2018-05" db="EMBL/GenBank/DDBJ databases">
        <title>OgluRS3 (Oryza glumaepatula Reference Sequence Version 3).</title>
        <authorList>
            <person name="Zhang J."/>
            <person name="Kudrna D."/>
            <person name="Lee S."/>
            <person name="Talag J."/>
            <person name="Welchert J."/>
            <person name="Wing R.A."/>
        </authorList>
    </citation>
    <scope>NUCLEOTIDE SEQUENCE [LARGE SCALE GENOMIC DNA]</scope>
</reference>
<evidence type="ECO:0000256" key="10">
    <source>
        <dbReference type="RuleBase" id="RU000304"/>
    </source>
</evidence>
<dbReference type="GO" id="GO:0005524">
    <property type="term" value="F:ATP binding"/>
    <property type="evidence" value="ECO:0007669"/>
    <property type="project" value="UniProtKB-UniRule"/>
</dbReference>
<dbReference type="Gene3D" id="3.30.200.20">
    <property type="entry name" value="Phosphorylase Kinase, domain 1"/>
    <property type="match status" value="1"/>
</dbReference>
<evidence type="ECO:0000256" key="8">
    <source>
        <dbReference type="ARBA" id="ARBA00048679"/>
    </source>
</evidence>
<dbReference type="eggNOG" id="KOG1187">
    <property type="taxonomic scope" value="Eukaryota"/>
</dbReference>
<dbReference type="EC" id="2.7.11.1" evidence="1"/>
<name>A0A0E0AEC4_9ORYZ</name>
<comment type="similarity">
    <text evidence="10">Belongs to the protein kinase superfamily.</text>
</comment>
<sequence>MARVAKRRRGVCVGIAANERRGSEARRRPSDMGCFAFKSKAKNQRAAASGARSPAPTSDGQKSKASSASTPTRSIQELSDERGAQRLRVFDLDELSSATNGFSRALKIGEGGFGSVYRAFFRSAGGGGGGRVVLAVKRLKQRSLQGHKQWLAEVQFLGVLEHPNLVRLVGYCAVDSETSKHRLLVYEFMPNKSLDDHLFNRAHPPLSWRLRLQIMIGAARGLDYLHEGLQEVQVIYRDFKAANVLLDADFKPKLSDFGLAREGPTEGKTHVSTACKIHCEQSIHPIRSMSPSDDDDDGDLAGGDQVVGTHGYAAPDYIETGHLTTKSDVWSFGVVLYEILTGRRSLERSRPAEEQKLLGWVRRHPPESQSFRSIMDPRLGGRYPAAAARQVARLADRCLVKNPKERPAMREVVEELERVLQMEPPTTTAADKDGDRRLPPAKR</sequence>
<dbReference type="GO" id="GO:0004674">
    <property type="term" value="F:protein serine/threonine kinase activity"/>
    <property type="evidence" value="ECO:0007669"/>
    <property type="project" value="UniProtKB-KW"/>
</dbReference>
<dbReference type="FunFam" id="1.10.510.10:FF:001023">
    <property type="entry name" value="Os07g0541700 protein"/>
    <property type="match status" value="1"/>
</dbReference>
<dbReference type="PANTHER" id="PTHR45621">
    <property type="entry name" value="OS01G0588500 PROTEIN-RELATED"/>
    <property type="match status" value="1"/>
</dbReference>
<keyword evidence="5" id="KW-0418">Kinase</keyword>
<feature type="binding site" evidence="9">
    <location>
        <position position="137"/>
    </location>
    <ligand>
        <name>ATP</name>
        <dbReference type="ChEBI" id="CHEBI:30616"/>
    </ligand>
</feature>
<feature type="compositionally biased region" description="Basic and acidic residues" evidence="11">
    <location>
        <begin position="18"/>
        <end position="30"/>
    </location>
</feature>
<evidence type="ECO:0000256" key="2">
    <source>
        <dbReference type="ARBA" id="ARBA00022527"/>
    </source>
</evidence>
<evidence type="ECO:0000256" key="7">
    <source>
        <dbReference type="ARBA" id="ARBA00047899"/>
    </source>
</evidence>
<reference evidence="13" key="1">
    <citation type="submission" date="2015-04" db="UniProtKB">
        <authorList>
            <consortium name="EnsemblPlants"/>
        </authorList>
    </citation>
    <scope>IDENTIFICATION</scope>
</reference>
<dbReference type="Gene3D" id="1.10.510.10">
    <property type="entry name" value="Transferase(Phosphotransferase) domain 1"/>
    <property type="match status" value="1"/>
</dbReference>
<feature type="domain" description="Protein kinase" evidence="12">
    <location>
        <begin position="102"/>
        <end position="420"/>
    </location>
</feature>
<dbReference type="Pfam" id="PF00069">
    <property type="entry name" value="Pkinase"/>
    <property type="match status" value="1"/>
</dbReference>
<evidence type="ECO:0000256" key="6">
    <source>
        <dbReference type="ARBA" id="ARBA00022840"/>
    </source>
</evidence>
<dbReference type="InterPro" id="IPR017441">
    <property type="entry name" value="Protein_kinase_ATP_BS"/>
</dbReference>
<evidence type="ECO:0000256" key="5">
    <source>
        <dbReference type="ARBA" id="ARBA00022777"/>
    </source>
</evidence>
<feature type="compositionally biased region" description="Polar residues" evidence="11">
    <location>
        <begin position="58"/>
        <end position="77"/>
    </location>
</feature>
<dbReference type="SUPFAM" id="SSF56112">
    <property type="entry name" value="Protein kinase-like (PK-like)"/>
    <property type="match status" value="1"/>
</dbReference>
<feature type="compositionally biased region" description="Low complexity" evidence="11">
    <location>
        <begin position="45"/>
        <end position="56"/>
    </location>
</feature>
<feature type="region of interest" description="Disordered" evidence="11">
    <location>
        <begin position="419"/>
        <end position="443"/>
    </location>
</feature>
<dbReference type="InterPro" id="IPR000719">
    <property type="entry name" value="Prot_kinase_dom"/>
</dbReference>
<dbReference type="InterPro" id="IPR011009">
    <property type="entry name" value="Kinase-like_dom_sf"/>
</dbReference>
<keyword evidence="2 10" id="KW-0723">Serine/threonine-protein kinase</keyword>
<accession>A0A0E0AEC4</accession>
<dbReference type="STRING" id="40148.A0A0E0AEC4"/>
<dbReference type="PROSITE" id="PS50011">
    <property type="entry name" value="PROTEIN_KINASE_DOM"/>
    <property type="match status" value="1"/>
</dbReference>
<protein>
    <recommendedName>
        <fullName evidence="1">non-specific serine/threonine protein kinase</fullName>
        <ecNumber evidence="1">2.7.11.1</ecNumber>
    </recommendedName>
</protein>
<organism evidence="13">
    <name type="scientific">Oryza glumipatula</name>
    <dbReference type="NCBI Taxonomy" id="40148"/>
    <lineage>
        <taxon>Eukaryota</taxon>
        <taxon>Viridiplantae</taxon>
        <taxon>Streptophyta</taxon>
        <taxon>Embryophyta</taxon>
        <taxon>Tracheophyta</taxon>
        <taxon>Spermatophyta</taxon>
        <taxon>Magnoliopsida</taxon>
        <taxon>Liliopsida</taxon>
        <taxon>Poales</taxon>
        <taxon>Poaceae</taxon>
        <taxon>BOP clade</taxon>
        <taxon>Oryzoideae</taxon>
        <taxon>Oryzeae</taxon>
        <taxon>Oryzinae</taxon>
        <taxon>Oryza</taxon>
    </lineage>
</organism>
<evidence type="ECO:0000256" key="11">
    <source>
        <dbReference type="SAM" id="MobiDB-lite"/>
    </source>
</evidence>
<comment type="catalytic activity">
    <reaction evidence="7">
        <text>L-threonyl-[protein] + ATP = O-phospho-L-threonyl-[protein] + ADP + H(+)</text>
        <dbReference type="Rhea" id="RHEA:46608"/>
        <dbReference type="Rhea" id="RHEA-COMP:11060"/>
        <dbReference type="Rhea" id="RHEA-COMP:11605"/>
        <dbReference type="ChEBI" id="CHEBI:15378"/>
        <dbReference type="ChEBI" id="CHEBI:30013"/>
        <dbReference type="ChEBI" id="CHEBI:30616"/>
        <dbReference type="ChEBI" id="CHEBI:61977"/>
        <dbReference type="ChEBI" id="CHEBI:456216"/>
        <dbReference type="EC" id="2.7.11.1"/>
    </reaction>
</comment>
<evidence type="ECO:0000256" key="1">
    <source>
        <dbReference type="ARBA" id="ARBA00012513"/>
    </source>
</evidence>
<feature type="region of interest" description="Disordered" evidence="11">
    <location>
        <begin position="17"/>
        <end position="79"/>
    </location>
</feature>
<dbReference type="Gramene" id="OGLUM06G28830.1">
    <property type="protein sequence ID" value="OGLUM06G28830.1"/>
    <property type="gene ID" value="OGLUM06G28830"/>
</dbReference>
<keyword evidence="14" id="KW-1185">Reference proteome</keyword>
<dbReference type="InterPro" id="IPR008271">
    <property type="entry name" value="Ser/Thr_kinase_AS"/>
</dbReference>
<evidence type="ECO:0000259" key="12">
    <source>
        <dbReference type="PROSITE" id="PS50011"/>
    </source>
</evidence>
<keyword evidence="6 9" id="KW-0067">ATP-binding</keyword>
<evidence type="ECO:0000256" key="4">
    <source>
        <dbReference type="ARBA" id="ARBA00022741"/>
    </source>
</evidence>
<dbReference type="PROSITE" id="PS00108">
    <property type="entry name" value="PROTEIN_KINASE_ST"/>
    <property type="match status" value="1"/>
</dbReference>
<dbReference type="EnsemblPlants" id="OGLUM06G28830.1">
    <property type="protein sequence ID" value="OGLUM06G28830.1"/>
    <property type="gene ID" value="OGLUM06G28830"/>
</dbReference>
<evidence type="ECO:0000256" key="9">
    <source>
        <dbReference type="PROSITE-ProRule" id="PRU10141"/>
    </source>
</evidence>
<keyword evidence="4 9" id="KW-0547">Nucleotide-binding</keyword>
<dbReference type="InterPro" id="IPR050823">
    <property type="entry name" value="Plant_Ser_Thr_Prot_Kinase"/>
</dbReference>
<evidence type="ECO:0000256" key="3">
    <source>
        <dbReference type="ARBA" id="ARBA00022679"/>
    </source>
</evidence>
<dbReference type="AlphaFoldDB" id="A0A0E0AEC4"/>
<evidence type="ECO:0000313" key="13">
    <source>
        <dbReference type="EnsemblPlants" id="OGLUM06G28830.1"/>
    </source>
</evidence>
<dbReference type="Proteomes" id="UP000026961">
    <property type="component" value="Chromosome 6"/>
</dbReference>
<proteinExistence type="inferred from homology"/>
<dbReference type="PROSITE" id="PS00107">
    <property type="entry name" value="PROTEIN_KINASE_ATP"/>
    <property type="match status" value="1"/>
</dbReference>
<comment type="catalytic activity">
    <reaction evidence="8">
        <text>L-seryl-[protein] + ATP = O-phospho-L-seryl-[protein] + ADP + H(+)</text>
        <dbReference type="Rhea" id="RHEA:17989"/>
        <dbReference type="Rhea" id="RHEA-COMP:9863"/>
        <dbReference type="Rhea" id="RHEA-COMP:11604"/>
        <dbReference type="ChEBI" id="CHEBI:15378"/>
        <dbReference type="ChEBI" id="CHEBI:29999"/>
        <dbReference type="ChEBI" id="CHEBI:30616"/>
        <dbReference type="ChEBI" id="CHEBI:83421"/>
        <dbReference type="ChEBI" id="CHEBI:456216"/>
        <dbReference type="EC" id="2.7.11.1"/>
    </reaction>
</comment>